<keyword evidence="4 7" id="KW-0862">Zinc</keyword>
<keyword evidence="2" id="KW-0677">Repeat</keyword>
<dbReference type="SUPFAM" id="SSF57716">
    <property type="entry name" value="Glucocorticoid receptor-like (DNA-binding domain)"/>
    <property type="match status" value="1"/>
</dbReference>
<feature type="domain" description="C2H2-type" evidence="8">
    <location>
        <begin position="500"/>
        <end position="529"/>
    </location>
</feature>
<feature type="domain" description="C2H2-type" evidence="8">
    <location>
        <begin position="530"/>
        <end position="557"/>
    </location>
</feature>
<reference evidence="10" key="1">
    <citation type="journal article" date="2016" name="Sci. Rep.">
        <title>Molecular characterization of firefly nuptial gifts: a multi-omics approach sheds light on postcopulatory sexual selection.</title>
        <authorList>
            <person name="Al-Wathiqui N."/>
            <person name="Fallon T.R."/>
            <person name="South A."/>
            <person name="Weng J.K."/>
            <person name="Lewis S.M."/>
        </authorList>
    </citation>
    <scope>NUCLEOTIDE SEQUENCE</scope>
</reference>
<feature type="domain" description="C2H2-type" evidence="8">
    <location>
        <begin position="472"/>
        <end position="499"/>
    </location>
</feature>
<feature type="domain" description="C2H2-type" evidence="8">
    <location>
        <begin position="444"/>
        <end position="471"/>
    </location>
</feature>
<dbReference type="FunFam" id="3.30.160.60:FF:000624">
    <property type="entry name" value="zinc finger protein 697"/>
    <property type="match status" value="1"/>
</dbReference>
<keyword evidence="5" id="KW-0539">Nucleus</keyword>
<organism evidence="10">
    <name type="scientific">Photinus pyralis</name>
    <name type="common">Common eastern firefly</name>
    <name type="synonym">Lampyris pyralis</name>
    <dbReference type="NCBI Taxonomy" id="7054"/>
    <lineage>
        <taxon>Eukaryota</taxon>
        <taxon>Metazoa</taxon>
        <taxon>Ecdysozoa</taxon>
        <taxon>Arthropoda</taxon>
        <taxon>Hexapoda</taxon>
        <taxon>Insecta</taxon>
        <taxon>Pterygota</taxon>
        <taxon>Neoptera</taxon>
        <taxon>Endopterygota</taxon>
        <taxon>Coleoptera</taxon>
        <taxon>Polyphaga</taxon>
        <taxon>Elateriformia</taxon>
        <taxon>Elateroidea</taxon>
        <taxon>Lampyridae</taxon>
        <taxon>Lampyrinae</taxon>
        <taxon>Photinus</taxon>
    </lineage>
</organism>
<dbReference type="PROSITE" id="PS51915">
    <property type="entry name" value="ZAD"/>
    <property type="match status" value="1"/>
</dbReference>
<feature type="domain" description="C2H2-type" evidence="8">
    <location>
        <begin position="324"/>
        <end position="352"/>
    </location>
</feature>
<evidence type="ECO:0000313" key="10">
    <source>
        <dbReference type="EMBL" id="JAV68186.1"/>
    </source>
</evidence>
<name>A0A1Y1L9C3_PHOPY</name>
<feature type="binding site" evidence="7">
    <location>
        <position position="67"/>
    </location>
    <ligand>
        <name>Zn(2+)</name>
        <dbReference type="ChEBI" id="CHEBI:29105"/>
    </ligand>
</feature>
<evidence type="ECO:0000256" key="7">
    <source>
        <dbReference type="PROSITE-ProRule" id="PRU01263"/>
    </source>
</evidence>
<protein>
    <recommendedName>
        <fullName evidence="11">Protein krueppel</fullName>
    </recommendedName>
</protein>
<dbReference type="Pfam" id="PF07776">
    <property type="entry name" value="zf-AD"/>
    <property type="match status" value="1"/>
</dbReference>
<dbReference type="PANTHER" id="PTHR24377">
    <property type="entry name" value="IP01015P-RELATED"/>
    <property type="match status" value="1"/>
</dbReference>
<feature type="binding site" evidence="7">
    <location>
        <position position="64"/>
    </location>
    <ligand>
        <name>Zn(2+)</name>
        <dbReference type="ChEBI" id="CHEBI:29105"/>
    </ligand>
</feature>
<dbReference type="InterPro" id="IPR012934">
    <property type="entry name" value="Znf_AD"/>
</dbReference>
<evidence type="ECO:0000256" key="4">
    <source>
        <dbReference type="ARBA" id="ARBA00022833"/>
    </source>
</evidence>
<dbReference type="InterPro" id="IPR050826">
    <property type="entry name" value="Krueppel_C2H2_ZnFinger"/>
</dbReference>
<sequence length="585" mass="67364">MKMEIILQIPKDLNKLCRTCMSLVDDEPQNFLVFQNEETELSKILQTVTSLKIFPGDGLPTNLCSVCVQHLNSAFTFINQCTEVDNNLQKILRDAYSSDSECVEILDTTSSIIKFPSADFCCRDCNSQFTSYYELSMHMMMHSEKRSLTERFMSNFADDKPLVDLKPTLTDNTLLIDETRNHLKVSNSNYIEINVEPTDLVPGTVKVETLHSNIPSTCTQNQFQCDMCSEGFSSEDQLSSHILLDCGKTVEQKHICTLCSKEFDDLVSVSLHFLNHSLAMEIVNGESISGDVSFCDICGQIFENNALLRNHYQEYHKDREMQHWMCSECAELFEGEKDLLTHILVVHFDDEVYETEFKVKTQCVLCTERFSTRAELHSHSLIHLMKRYTCRKCSLQFCTQQSLFAHFEVHAGKKYECSLCGKFLSSRSALKSHKQGVHPNKLDHCCSICGKCFATFARLNTHSKIHTADKKYVCSYCGYKSHKSGDLVMHTRIHTSERPYKCTVPNCTMSFKTSSHLCHHVRRHFQIRKFKCDICATKFSTNHGLKIHQMLHTGEKPHLCIVCKKTFRRKYHLKVHMKQHVEHKV</sequence>
<evidence type="ECO:0000256" key="1">
    <source>
        <dbReference type="ARBA" id="ARBA00022723"/>
    </source>
</evidence>
<evidence type="ECO:0000259" key="9">
    <source>
        <dbReference type="PROSITE" id="PS51915"/>
    </source>
</evidence>
<dbReference type="EMBL" id="GEZM01066098">
    <property type="protein sequence ID" value="JAV68186.1"/>
    <property type="molecule type" value="Transcribed_RNA"/>
</dbReference>
<feature type="binding site" evidence="7">
    <location>
        <position position="17"/>
    </location>
    <ligand>
        <name>Zn(2+)</name>
        <dbReference type="ChEBI" id="CHEBI:29105"/>
    </ligand>
</feature>
<evidence type="ECO:0008006" key="11">
    <source>
        <dbReference type="Google" id="ProtNLM"/>
    </source>
</evidence>
<feature type="domain" description="C2H2-type" evidence="8">
    <location>
        <begin position="388"/>
        <end position="415"/>
    </location>
</feature>
<dbReference type="Gene3D" id="3.30.160.60">
    <property type="entry name" value="Classic Zinc Finger"/>
    <property type="match status" value="8"/>
</dbReference>
<evidence type="ECO:0000256" key="3">
    <source>
        <dbReference type="ARBA" id="ARBA00022771"/>
    </source>
</evidence>
<feature type="domain" description="C2H2-type" evidence="8">
    <location>
        <begin position="415"/>
        <end position="443"/>
    </location>
</feature>
<dbReference type="AlphaFoldDB" id="A0A1Y1L9C3"/>
<dbReference type="SMART" id="SM00868">
    <property type="entry name" value="zf-AD"/>
    <property type="match status" value="1"/>
</dbReference>
<dbReference type="PROSITE" id="PS50157">
    <property type="entry name" value="ZINC_FINGER_C2H2_2"/>
    <property type="match status" value="12"/>
</dbReference>
<dbReference type="InterPro" id="IPR013087">
    <property type="entry name" value="Znf_C2H2_type"/>
</dbReference>
<dbReference type="Pfam" id="PF13912">
    <property type="entry name" value="zf-C2H2_6"/>
    <property type="match status" value="2"/>
</dbReference>
<feature type="domain" description="C2H2-type" evidence="8">
    <location>
        <begin position="558"/>
        <end position="585"/>
    </location>
</feature>
<evidence type="ECO:0000256" key="6">
    <source>
        <dbReference type="PROSITE-ProRule" id="PRU00042"/>
    </source>
</evidence>
<dbReference type="GO" id="GO:0005634">
    <property type="term" value="C:nucleus"/>
    <property type="evidence" value="ECO:0007669"/>
    <property type="project" value="InterPro"/>
</dbReference>
<feature type="domain" description="C2H2-type" evidence="8">
    <location>
        <begin position="120"/>
        <end position="147"/>
    </location>
</feature>
<dbReference type="GO" id="GO:0008270">
    <property type="term" value="F:zinc ion binding"/>
    <property type="evidence" value="ECO:0007669"/>
    <property type="project" value="UniProtKB-UniRule"/>
</dbReference>
<evidence type="ECO:0000259" key="8">
    <source>
        <dbReference type="PROSITE" id="PS50157"/>
    </source>
</evidence>
<feature type="domain" description="C2H2-type" evidence="8">
    <location>
        <begin position="223"/>
        <end position="250"/>
    </location>
</feature>
<dbReference type="SMART" id="SM00355">
    <property type="entry name" value="ZnF_C2H2"/>
    <property type="match status" value="13"/>
</dbReference>
<feature type="domain" description="ZAD" evidence="9">
    <location>
        <begin position="15"/>
        <end position="91"/>
    </location>
</feature>
<keyword evidence="1 7" id="KW-0479">Metal-binding</keyword>
<feature type="domain" description="C2H2-type" evidence="8">
    <location>
        <begin position="293"/>
        <end position="321"/>
    </location>
</feature>
<evidence type="ECO:0000256" key="5">
    <source>
        <dbReference type="ARBA" id="ARBA00023242"/>
    </source>
</evidence>
<feature type="domain" description="C2H2-type" evidence="8">
    <location>
        <begin position="361"/>
        <end position="388"/>
    </location>
</feature>
<evidence type="ECO:0000256" key="2">
    <source>
        <dbReference type="ARBA" id="ARBA00022737"/>
    </source>
</evidence>
<dbReference type="InterPro" id="IPR036236">
    <property type="entry name" value="Znf_C2H2_sf"/>
</dbReference>
<dbReference type="Gene3D" id="3.40.1800.20">
    <property type="match status" value="1"/>
</dbReference>
<dbReference type="PROSITE" id="PS00028">
    <property type="entry name" value="ZINC_FINGER_C2H2_1"/>
    <property type="match status" value="11"/>
</dbReference>
<keyword evidence="3 6" id="KW-0863">Zinc-finger</keyword>
<accession>A0A1Y1L9C3</accession>
<feature type="binding site" evidence="7">
    <location>
        <position position="20"/>
    </location>
    <ligand>
        <name>Zn(2+)</name>
        <dbReference type="ChEBI" id="CHEBI:29105"/>
    </ligand>
</feature>
<dbReference type="Pfam" id="PF00096">
    <property type="entry name" value="zf-C2H2"/>
    <property type="match status" value="5"/>
</dbReference>
<dbReference type="SUPFAM" id="SSF57667">
    <property type="entry name" value="beta-beta-alpha zinc fingers"/>
    <property type="match status" value="5"/>
</dbReference>
<proteinExistence type="predicted"/>